<evidence type="ECO:0000313" key="4">
    <source>
        <dbReference type="Proteomes" id="UP000465785"/>
    </source>
</evidence>
<dbReference type="AlphaFoldDB" id="A0A9W4FD16"/>
<dbReference type="InterPro" id="IPR003870">
    <property type="entry name" value="DUF222"/>
</dbReference>
<protein>
    <recommendedName>
        <fullName evidence="2">DUF222 domain-containing protein</fullName>
    </recommendedName>
</protein>
<dbReference type="EMBL" id="AP022601">
    <property type="protein sequence ID" value="BBY90642.1"/>
    <property type="molecule type" value="Genomic_DNA"/>
</dbReference>
<feature type="region of interest" description="Disordered" evidence="1">
    <location>
        <begin position="238"/>
        <end position="266"/>
    </location>
</feature>
<feature type="compositionally biased region" description="Polar residues" evidence="1">
    <location>
        <begin position="249"/>
        <end position="264"/>
    </location>
</feature>
<sequence>MRSGSDRDAIVAAYDRLDAAYDEVATLSYTAVTVPERLTLLHRLEAMRRRQPTIEHTLIQGLLSEIAPGELCAKNWSEVLQQRLRISAHDALRRLNEAKDLGPRTTLTGETLEPMLPNVAKRQAAGELGGEHVRIIRKFLHNLPAAVDYETREGCEETLAQVAADQTPDILRKAADRLAALVNPDGEFDDVDRARRRHVTIYNQGIDGMSKISGLLDPELRATLDAVFAKLAAPGMCNPDDDTPCVDSDPSTEAKSADTRNQSQRNHDALKAMGRLVLASGELGQHNGLPVTIIVSTTLQELESESGHAITGGGTLLPMRDVIRLASHAHHYLSVFDKHTREPLYLGRTKRLASSGQRIVLHAIDRGCTKPGCTAPGYRCQVHHAELDWAEGGLTNITDETLACGPHNRLVMEGGWRTRKRRDGTTEWIPPPHLDSGQSRVNNYHHPERYLTAAEKGSE</sequence>
<dbReference type="RefSeq" id="WP_163725140.1">
    <property type="nucleotide sequence ID" value="NZ_AP022601.1"/>
</dbReference>
<accession>A0A9W4FD16</accession>
<evidence type="ECO:0000256" key="1">
    <source>
        <dbReference type="SAM" id="MobiDB-lite"/>
    </source>
</evidence>
<keyword evidence="4" id="KW-1185">Reference proteome</keyword>
<reference evidence="3 4" key="1">
    <citation type="journal article" date="2019" name="Emerg. Microbes Infect.">
        <title>Comprehensive subspecies identification of 175 nontuberculous mycobacteria species based on 7547 genomic profiles.</title>
        <authorList>
            <person name="Matsumoto Y."/>
            <person name="Kinjo T."/>
            <person name="Motooka D."/>
            <person name="Nabeya D."/>
            <person name="Jung N."/>
            <person name="Uechi K."/>
            <person name="Horii T."/>
            <person name="Iida T."/>
            <person name="Fujita J."/>
            <person name="Nakamura S."/>
        </authorList>
    </citation>
    <scope>NUCLEOTIDE SEQUENCE [LARGE SCALE GENOMIC DNA]</scope>
    <source>
        <strain evidence="3 4">JCM 6399</strain>
    </source>
</reference>
<evidence type="ECO:0000259" key="2">
    <source>
        <dbReference type="Pfam" id="PF02720"/>
    </source>
</evidence>
<dbReference type="Proteomes" id="UP000465785">
    <property type="component" value="Chromosome"/>
</dbReference>
<feature type="region of interest" description="Disordered" evidence="1">
    <location>
        <begin position="422"/>
        <end position="442"/>
    </location>
</feature>
<dbReference type="InterPro" id="IPR003615">
    <property type="entry name" value="HNH_nuc"/>
</dbReference>
<proteinExistence type="predicted"/>
<dbReference type="KEGG" id="mgau:MGALJ_03110"/>
<dbReference type="CDD" id="cd00085">
    <property type="entry name" value="HNHc"/>
    <property type="match status" value="1"/>
</dbReference>
<name>A0A9W4FD16_9MYCO</name>
<dbReference type="Pfam" id="PF02720">
    <property type="entry name" value="DUF222"/>
    <property type="match status" value="1"/>
</dbReference>
<gene>
    <name evidence="3" type="ORF">MGALJ_03110</name>
</gene>
<evidence type="ECO:0000313" key="3">
    <source>
        <dbReference type="EMBL" id="BBY90642.1"/>
    </source>
</evidence>
<feature type="domain" description="DUF222" evidence="2">
    <location>
        <begin position="40"/>
        <end position="365"/>
    </location>
</feature>
<organism evidence="3 4">
    <name type="scientific">Mycobacterium gallinarum</name>
    <dbReference type="NCBI Taxonomy" id="39689"/>
    <lineage>
        <taxon>Bacteria</taxon>
        <taxon>Bacillati</taxon>
        <taxon>Actinomycetota</taxon>
        <taxon>Actinomycetes</taxon>
        <taxon>Mycobacteriales</taxon>
        <taxon>Mycobacteriaceae</taxon>
        <taxon>Mycobacterium</taxon>
    </lineage>
</organism>